<keyword evidence="1" id="KW-0472">Membrane</keyword>
<evidence type="ECO:0008006" key="4">
    <source>
        <dbReference type="Google" id="ProtNLM"/>
    </source>
</evidence>
<keyword evidence="1" id="KW-1133">Transmembrane helix</keyword>
<protein>
    <recommendedName>
        <fullName evidence="4">Transposase</fullName>
    </recommendedName>
</protein>
<gene>
    <name evidence="2" type="ORF">BI380_11540</name>
</gene>
<dbReference type="EMBL" id="CP017420">
    <property type="protein sequence ID" value="AOV01943.1"/>
    <property type="molecule type" value="Genomic_DNA"/>
</dbReference>
<organism evidence="2 3">
    <name type="scientific">Delftia tsuruhatensis</name>
    <dbReference type="NCBI Taxonomy" id="180282"/>
    <lineage>
        <taxon>Bacteria</taxon>
        <taxon>Pseudomonadati</taxon>
        <taxon>Pseudomonadota</taxon>
        <taxon>Betaproteobacteria</taxon>
        <taxon>Burkholderiales</taxon>
        <taxon>Comamonadaceae</taxon>
        <taxon>Delftia</taxon>
    </lineage>
</organism>
<feature type="transmembrane region" description="Helical" evidence="1">
    <location>
        <begin position="16"/>
        <end position="36"/>
    </location>
</feature>
<sequence length="65" mass="7676">MTQPRHIPQDGYMRHLAIYVAVFKHEMLCAFWVMPLSKLVRKDSLRGAIEFCRQVQFVAHCCRLV</sequence>
<accession>A0ABM6E3C2</accession>
<evidence type="ECO:0000256" key="1">
    <source>
        <dbReference type="SAM" id="Phobius"/>
    </source>
</evidence>
<dbReference type="Proteomes" id="UP000095607">
    <property type="component" value="Chromosome"/>
</dbReference>
<keyword evidence="3" id="KW-1185">Reference proteome</keyword>
<evidence type="ECO:0000313" key="2">
    <source>
        <dbReference type="EMBL" id="AOV01943.1"/>
    </source>
</evidence>
<name>A0ABM6E3C2_9BURK</name>
<proteinExistence type="predicted"/>
<evidence type="ECO:0000313" key="3">
    <source>
        <dbReference type="Proteomes" id="UP000095607"/>
    </source>
</evidence>
<keyword evidence="1" id="KW-0812">Transmembrane</keyword>
<reference evidence="2 3" key="1">
    <citation type="submission" date="2016-09" db="EMBL/GenBank/DDBJ databases">
        <title>Complete genome sequence of Deltia acidovorans CM13 isolated from murine proximal colonic tissue.</title>
        <authorList>
            <person name="Saffarian A."/>
        </authorList>
    </citation>
    <scope>NUCLEOTIDE SEQUENCE [LARGE SCALE GENOMIC DNA]</scope>
    <source>
        <strain evidence="2 3">CM13</strain>
    </source>
</reference>